<proteinExistence type="predicted"/>
<sequence>MKWHKKYDYGEVTLEAVGTVETKAIFSDKNRYYRYYLERNWKTPNLKTAAIIMLNPSYADEFKLDLSIMKVSNMLIDMNYCSLRVVNLFAFVATEHSALVSTIGNTGKTNDEWIIKAIKNVDLLIIAWGSDDNKYKNRKREVKEIIMKLPLKDKPKKIQCFIDEENRKGRHPSRLGELKLVDYS</sequence>
<dbReference type="Pfam" id="PF07799">
    <property type="entry name" value="DUF1643"/>
    <property type="match status" value="1"/>
</dbReference>
<evidence type="ECO:0000313" key="1">
    <source>
        <dbReference type="EMBL" id="GIO49452.1"/>
    </source>
</evidence>
<reference evidence="1 2" key="1">
    <citation type="submission" date="2021-03" db="EMBL/GenBank/DDBJ databases">
        <title>Antimicrobial resistance genes in bacteria isolated from Japanese honey, and their potential for conferring macrolide and lincosamide resistance in the American foulbrood pathogen Paenibacillus larvae.</title>
        <authorList>
            <person name="Okamoto M."/>
            <person name="Kumagai M."/>
            <person name="Kanamori H."/>
            <person name="Takamatsu D."/>
        </authorList>
    </citation>
    <scope>NUCLEOTIDE SEQUENCE [LARGE SCALE GENOMIC DNA]</scope>
    <source>
        <strain evidence="1 2">J34TS1</strain>
    </source>
</reference>
<name>A0A920CUH8_9BACL</name>
<comment type="caution">
    <text evidence="1">The sequence shown here is derived from an EMBL/GenBank/DDBJ whole genome shotgun (WGS) entry which is preliminary data.</text>
</comment>
<dbReference type="RefSeq" id="WP_212979946.1">
    <property type="nucleotide sequence ID" value="NZ_AP025343.1"/>
</dbReference>
<dbReference type="EMBL" id="BORT01000022">
    <property type="protein sequence ID" value="GIO49452.1"/>
    <property type="molecule type" value="Genomic_DNA"/>
</dbReference>
<dbReference type="InterPro" id="IPR012441">
    <property type="entry name" value="DUF1643"/>
</dbReference>
<keyword evidence="2" id="KW-1185">Reference proteome</keyword>
<gene>
    <name evidence="1" type="ORF">J34TS1_42170</name>
</gene>
<evidence type="ECO:0008006" key="3">
    <source>
        <dbReference type="Google" id="ProtNLM"/>
    </source>
</evidence>
<organism evidence="1 2">
    <name type="scientific">Paenibacillus azoreducens</name>
    <dbReference type="NCBI Taxonomy" id="116718"/>
    <lineage>
        <taxon>Bacteria</taxon>
        <taxon>Bacillati</taxon>
        <taxon>Bacillota</taxon>
        <taxon>Bacilli</taxon>
        <taxon>Bacillales</taxon>
        <taxon>Paenibacillaceae</taxon>
        <taxon>Paenibacillus</taxon>
    </lineage>
</organism>
<protein>
    <recommendedName>
        <fullName evidence="3">DUF1643 domain-containing protein</fullName>
    </recommendedName>
</protein>
<dbReference type="AlphaFoldDB" id="A0A920CUH8"/>
<evidence type="ECO:0000313" key="2">
    <source>
        <dbReference type="Proteomes" id="UP000682811"/>
    </source>
</evidence>
<accession>A0A920CUH8</accession>
<dbReference type="Proteomes" id="UP000682811">
    <property type="component" value="Unassembled WGS sequence"/>
</dbReference>